<evidence type="ECO:0000256" key="5">
    <source>
        <dbReference type="SAM" id="Phobius"/>
    </source>
</evidence>
<feature type="transmembrane region" description="Helical" evidence="5">
    <location>
        <begin position="365"/>
        <end position="389"/>
    </location>
</feature>
<dbReference type="PRINTS" id="PR00038">
    <property type="entry name" value="HTHLUXR"/>
</dbReference>
<dbReference type="SUPFAM" id="SSF46894">
    <property type="entry name" value="C-terminal effector domain of the bipartite response regulators"/>
    <property type="match status" value="1"/>
</dbReference>
<feature type="compositionally biased region" description="Basic and acidic residues" evidence="4">
    <location>
        <begin position="450"/>
        <end position="462"/>
    </location>
</feature>
<keyword evidence="3" id="KW-0804">Transcription</keyword>
<dbReference type="PANTHER" id="PTHR44688">
    <property type="entry name" value="DNA-BINDING TRANSCRIPTIONAL ACTIVATOR DEVR_DOSR"/>
    <property type="match status" value="1"/>
</dbReference>
<keyword evidence="7" id="KW-1185">Reference proteome</keyword>
<feature type="transmembrane region" description="Helical" evidence="5">
    <location>
        <begin position="239"/>
        <end position="262"/>
    </location>
</feature>
<dbReference type="CDD" id="cd06170">
    <property type="entry name" value="LuxR_C_like"/>
    <property type="match status" value="1"/>
</dbReference>
<dbReference type="STRING" id="1384484.AEQU_0353"/>
<dbReference type="AlphaFoldDB" id="A0A3E2EPP6"/>
<feature type="transmembrane region" description="Helical" evidence="5">
    <location>
        <begin position="165"/>
        <end position="184"/>
    </location>
</feature>
<keyword evidence="2" id="KW-0238">DNA-binding</keyword>
<dbReference type="Proteomes" id="UP000488839">
    <property type="component" value="Unassembled WGS sequence"/>
</dbReference>
<dbReference type="InterPro" id="IPR036388">
    <property type="entry name" value="WH-like_DNA-bd_sf"/>
</dbReference>
<feature type="region of interest" description="Disordered" evidence="4">
    <location>
        <begin position="444"/>
        <end position="480"/>
    </location>
</feature>
<feature type="transmembrane region" description="Helical" evidence="5">
    <location>
        <begin position="295"/>
        <end position="319"/>
    </location>
</feature>
<dbReference type="InterPro" id="IPR000792">
    <property type="entry name" value="Tscrpt_reg_LuxR_C"/>
</dbReference>
<protein>
    <submittedName>
        <fullName evidence="6">LuxR family transcriptional regulator</fullName>
    </submittedName>
</protein>
<dbReference type="InterPro" id="IPR036259">
    <property type="entry name" value="MFS_trans_sf"/>
</dbReference>
<sequence length="558" mass="60669">MATESASAIGHASSWGYACFLTVNATSVWGGIFPFLPLEFQTVEVTLTFFLTQAVAFGGAFLASMLGSYFFPYGARRMLVSLSAVLLFLGSACLITAMYVASAAIAFVGAGGVLLGIGCAGMFMLWQRYFASLDARTGNFRLIVGTAIAPFIYLALYLVPIALTAFLVPLIFVPLCGLCVALSVREMNFEQPMFEDVPRQHPRVYRQVVADYWRSALCVGSLALVAGVIRGIALLHEEISSLVNSASMLGSFIAAAVLLVLWHRMSFRFGLISVFRVVYPLLTLGFLLMPFCGLVYLNAFAAVAYMVFSLVQMLMMMQCAQVSRDRGINPVFIYGFFGAIVYILQSVGFLFGWASELTVPAGSQWLYFVALISSCGLGITLLVSTGTLFRPMVSKGTVTADPIEFYSLAAVPAVSVGRGSGSVFGEDTRKANCGLGAELGRASAESLEDGDSRVRSTADDKPATPAKRRRRRPSASEDAGAIRDRLSKQCLVLQERHGLSMRETEVMELIARGNSMAAIAERLVISENTVRTHAKHIYTKLDIHRRQELLDMLRELGD</sequence>
<feature type="transmembrane region" description="Helical" evidence="5">
    <location>
        <begin position="15"/>
        <end position="36"/>
    </location>
</feature>
<dbReference type="Gene3D" id="1.10.10.10">
    <property type="entry name" value="Winged helix-like DNA-binding domain superfamily/Winged helix DNA-binding domain"/>
    <property type="match status" value="1"/>
</dbReference>
<reference evidence="6 7" key="1">
    <citation type="submission" date="2019-11" db="EMBL/GenBank/DDBJ databases">
        <title>Whole genome shotgun sequencing (WGS) data from Adlercreutzia equolifaciens ResAG-91, Eggerthella lenta MRI-F36, MRI-F37, MRI-F40, ResAG-49, ResAG-88, ResAG-121, ResAG-145, and Gordonibacter sp. ResAG-5, ResAG-26, ResAG-43, ResAG-50, ResAG-59.</title>
        <authorList>
            <person name="Stoll D.A."/>
            <person name="Danylec N."/>
            <person name="Franz C.M.A.P."/>
            <person name="Huch M."/>
        </authorList>
    </citation>
    <scope>NUCLEOTIDE SEQUENCE [LARGE SCALE GENOMIC DNA]</scope>
    <source>
        <strain evidence="6 7">ResAG-91</strain>
    </source>
</reference>
<evidence type="ECO:0000256" key="2">
    <source>
        <dbReference type="ARBA" id="ARBA00023125"/>
    </source>
</evidence>
<evidence type="ECO:0000256" key="4">
    <source>
        <dbReference type="SAM" id="MobiDB-lite"/>
    </source>
</evidence>
<dbReference type="InterPro" id="IPR016032">
    <property type="entry name" value="Sig_transdc_resp-reg_C-effctor"/>
</dbReference>
<dbReference type="PANTHER" id="PTHR44688:SF16">
    <property type="entry name" value="DNA-BINDING TRANSCRIPTIONAL ACTIVATOR DEVR_DOSR"/>
    <property type="match status" value="1"/>
</dbReference>
<feature type="transmembrane region" description="Helical" evidence="5">
    <location>
        <begin position="105"/>
        <end position="126"/>
    </location>
</feature>
<dbReference type="SMART" id="SM00421">
    <property type="entry name" value="HTH_LUXR"/>
    <property type="match status" value="1"/>
</dbReference>
<keyword evidence="5" id="KW-0472">Membrane</keyword>
<evidence type="ECO:0000313" key="6">
    <source>
        <dbReference type="EMBL" id="MVN59102.1"/>
    </source>
</evidence>
<organism evidence="6 7">
    <name type="scientific">Adlercreutzia rubneri</name>
    <dbReference type="NCBI Taxonomy" id="2916441"/>
    <lineage>
        <taxon>Bacteria</taxon>
        <taxon>Bacillati</taxon>
        <taxon>Actinomycetota</taxon>
        <taxon>Coriobacteriia</taxon>
        <taxon>Eggerthellales</taxon>
        <taxon>Eggerthellaceae</taxon>
        <taxon>Adlercreutzia</taxon>
    </lineage>
</organism>
<dbReference type="Pfam" id="PF00196">
    <property type="entry name" value="GerE"/>
    <property type="match status" value="1"/>
</dbReference>
<evidence type="ECO:0000313" key="7">
    <source>
        <dbReference type="Proteomes" id="UP000488839"/>
    </source>
</evidence>
<gene>
    <name evidence="6" type="ORF">GO707_07695</name>
</gene>
<feature type="transmembrane region" description="Helical" evidence="5">
    <location>
        <begin position="212"/>
        <end position="233"/>
    </location>
</feature>
<dbReference type="GeneID" id="62677010"/>
<dbReference type="RefSeq" id="WP_022739179.1">
    <property type="nucleotide sequence ID" value="NZ_WPOO01000012.1"/>
</dbReference>
<evidence type="ECO:0000256" key="3">
    <source>
        <dbReference type="ARBA" id="ARBA00023163"/>
    </source>
</evidence>
<dbReference type="EMBL" id="WPOO01000012">
    <property type="protein sequence ID" value="MVN59102.1"/>
    <property type="molecule type" value="Genomic_DNA"/>
</dbReference>
<keyword evidence="5" id="KW-1133">Transmembrane helix</keyword>
<feature type="transmembrane region" description="Helical" evidence="5">
    <location>
        <begin position="331"/>
        <end position="353"/>
    </location>
</feature>
<dbReference type="GO" id="GO:0006355">
    <property type="term" value="P:regulation of DNA-templated transcription"/>
    <property type="evidence" value="ECO:0007669"/>
    <property type="project" value="InterPro"/>
</dbReference>
<dbReference type="PROSITE" id="PS50043">
    <property type="entry name" value="HTH_LUXR_2"/>
    <property type="match status" value="1"/>
</dbReference>
<feature type="transmembrane region" description="Helical" evidence="5">
    <location>
        <begin position="138"/>
        <end position="159"/>
    </location>
</feature>
<evidence type="ECO:0000256" key="1">
    <source>
        <dbReference type="ARBA" id="ARBA00023015"/>
    </source>
</evidence>
<comment type="caution">
    <text evidence="6">The sequence shown here is derived from an EMBL/GenBank/DDBJ whole genome shotgun (WGS) entry which is preliminary data.</text>
</comment>
<name>A0A3E2EPP6_9ACTN</name>
<proteinExistence type="predicted"/>
<feature type="transmembrane region" description="Helical" evidence="5">
    <location>
        <begin position="78"/>
        <end position="99"/>
    </location>
</feature>
<keyword evidence="1" id="KW-0805">Transcription regulation</keyword>
<keyword evidence="5" id="KW-0812">Transmembrane</keyword>
<feature type="transmembrane region" description="Helical" evidence="5">
    <location>
        <begin position="269"/>
        <end position="289"/>
    </location>
</feature>
<dbReference type="GO" id="GO:0003677">
    <property type="term" value="F:DNA binding"/>
    <property type="evidence" value="ECO:0007669"/>
    <property type="project" value="UniProtKB-KW"/>
</dbReference>
<accession>A0A3E2EPP6</accession>
<dbReference type="OrthoDB" id="3170315at2"/>
<dbReference type="SUPFAM" id="SSF103473">
    <property type="entry name" value="MFS general substrate transporter"/>
    <property type="match status" value="1"/>
</dbReference>
<feature type="transmembrane region" description="Helical" evidence="5">
    <location>
        <begin position="48"/>
        <end position="71"/>
    </location>
</feature>